<evidence type="ECO:0000313" key="3">
    <source>
        <dbReference type="EMBL" id="RYU14222.1"/>
    </source>
</evidence>
<dbReference type="InterPro" id="IPR036465">
    <property type="entry name" value="vWFA_dom_sf"/>
</dbReference>
<feature type="region of interest" description="Disordered" evidence="1">
    <location>
        <begin position="92"/>
        <end position="121"/>
    </location>
</feature>
<gene>
    <name evidence="3" type="ORF">ETU37_04785</name>
</gene>
<dbReference type="PIRSF" id="PIRSF010256">
    <property type="entry name" value="CoxE_vWa"/>
    <property type="match status" value="1"/>
</dbReference>
<protein>
    <submittedName>
        <fullName evidence="3">VWA domain-containing protein</fullName>
    </submittedName>
</protein>
<dbReference type="InterPro" id="IPR011195">
    <property type="entry name" value="UCP010256"/>
</dbReference>
<dbReference type="OrthoDB" id="9790469at2"/>
<proteinExistence type="predicted"/>
<dbReference type="PANTHER" id="PTHR39338">
    <property type="entry name" value="BLL5662 PROTEIN-RELATED"/>
    <property type="match status" value="1"/>
</dbReference>
<evidence type="ECO:0000313" key="4">
    <source>
        <dbReference type="Proteomes" id="UP000291189"/>
    </source>
</evidence>
<dbReference type="EMBL" id="SDPU01000012">
    <property type="protein sequence ID" value="RYU14222.1"/>
    <property type="molecule type" value="Genomic_DNA"/>
</dbReference>
<dbReference type="Pfam" id="PF05762">
    <property type="entry name" value="VWA_CoxE"/>
    <property type="match status" value="1"/>
</dbReference>
<dbReference type="Proteomes" id="UP000291189">
    <property type="component" value="Unassembled WGS sequence"/>
</dbReference>
<dbReference type="RefSeq" id="WP_129985841.1">
    <property type="nucleotide sequence ID" value="NZ_SDPU01000012.1"/>
</dbReference>
<organism evidence="3 4">
    <name type="scientific">Nocardioides iriomotensis</name>
    <dbReference type="NCBI Taxonomy" id="715784"/>
    <lineage>
        <taxon>Bacteria</taxon>
        <taxon>Bacillati</taxon>
        <taxon>Actinomycetota</taxon>
        <taxon>Actinomycetes</taxon>
        <taxon>Propionibacteriales</taxon>
        <taxon>Nocardioidaceae</taxon>
        <taxon>Nocardioides</taxon>
    </lineage>
</organism>
<dbReference type="PANTHER" id="PTHR39338:SF6">
    <property type="entry name" value="BLL5662 PROTEIN"/>
    <property type="match status" value="1"/>
</dbReference>
<evidence type="ECO:0000259" key="2">
    <source>
        <dbReference type="SMART" id="SM00327"/>
    </source>
</evidence>
<dbReference type="SUPFAM" id="SSF53300">
    <property type="entry name" value="vWA-like"/>
    <property type="match status" value="1"/>
</dbReference>
<dbReference type="SMART" id="SM00327">
    <property type="entry name" value="VWA"/>
    <property type="match status" value="1"/>
</dbReference>
<dbReference type="InterPro" id="IPR008912">
    <property type="entry name" value="Uncharacterised_CoxE"/>
</dbReference>
<comment type="caution">
    <text evidence="3">The sequence shown here is derived from an EMBL/GenBank/DDBJ whole genome shotgun (WGS) entry which is preliminary data.</text>
</comment>
<feature type="domain" description="VWFA" evidence="2">
    <location>
        <begin position="228"/>
        <end position="388"/>
    </location>
</feature>
<sequence>MSDVAAPLFRAVDRAAFAVALGQRLRAVGVPVTSTALSALTEGLAVAPPRTVTALYWLCRVTLVHQPHDLATFDRLFDQVFRDVGLRLGGQAEGPDDAALTAPDGAEHQPTLAPGPQEATTAESLPWHTLPRVTGSDEPAEGQALPELMPSAVDAVAEVAFEDLDETQLALVGAWLERSLRRWPMRTSRRHRVVPGGRRIALRETLARSRRTGWEPVELSRSRAVLRPRPVTMLVDVSESMQAYSTAYLHVMRALARSGRAETFACSTSLTRLTPALGHRSAQVAMALASDQVTDRYGGTRLATNLARLLASRQGQALRGGVLVVASDGWDSDEPELLARAMKRARLRAHAVVWLNPRVAAPGFEPLVGSMAAALPYCDAFLPAHTLRAVLAALDVIVQPDVPGGRPLTTTA</sequence>
<name>A0A4Q5J6D5_9ACTN</name>
<evidence type="ECO:0000256" key="1">
    <source>
        <dbReference type="SAM" id="MobiDB-lite"/>
    </source>
</evidence>
<dbReference type="InterPro" id="IPR002035">
    <property type="entry name" value="VWF_A"/>
</dbReference>
<dbReference type="AlphaFoldDB" id="A0A4Q5J6D5"/>
<reference evidence="3 4" key="1">
    <citation type="submission" date="2019-01" db="EMBL/GenBank/DDBJ databases">
        <title>Nocardioides guangzhouensis sp. nov., an actinobacterium isolated from soil.</title>
        <authorList>
            <person name="Fu Y."/>
            <person name="Cai Y."/>
            <person name="Lin Z."/>
            <person name="Chen P."/>
        </authorList>
    </citation>
    <scope>NUCLEOTIDE SEQUENCE [LARGE SCALE GENOMIC DNA]</scope>
    <source>
        <strain evidence="3 4">NBRC 105384</strain>
    </source>
</reference>
<dbReference type="CDD" id="cd00198">
    <property type="entry name" value="vWFA"/>
    <property type="match status" value="1"/>
</dbReference>
<keyword evidence="4" id="KW-1185">Reference proteome</keyword>
<accession>A0A4Q5J6D5</accession>